<feature type="transmembrane region" description="Helical" evidence="1">
    <location>
        <begin position="54"/>
        <end position="81"/>
    </location>
</feature>
<keyword evidence="1" id="KW-0472">Membrane</keyword>
<feature type="transmembrane region" description="Helical" evidence="1">
    <location>
        <begin position="93"/>
        <end position="116"/>
    </location>
</feature>
<dbReference type="InterPro" id="IPR021560">
    <property type="entry name" value="DUF3021"/>
</dbReference>
<feature type="transmembrane region" description="Helical" evidence="1">
    <location>
        <begin position="12"/>
        <end position="34"/>
    </location>
</feature>
<feature type="transmembrane region" description="Helical" evidence="1">
    <location>
        <begin position="122"/>
        <end position="143"/>
    </location>
</feature>
<proteinExistence type="predicted"/>
<reference evidence="3" key="1">
    <citation type="journal article" date="2019" name="Int. J. Syst. Evol. Microbiol.">
        <title>The Global Catalogue of Microorganisms (GCM) 10K type strain sequencing project: providing services to taxonomists for standard genome sequencing and annotation.</title>
        <authorList>
            <consortium name="The Broad Institute Genomics Platform"/>
            <consortium name="The Broad Institute Genome Sequencing Center for Infectious Disease"/>
            <person name="Wu L."/>
            <person name="Ma J."/>
        </authorList>
    </citation>
    <scope>NUCLEOTIDE SEQUENCE [LARGE SCALE GENOMIC DNA]</scope>
    <source>
        <strain evidence="3">CCM 8604</strain>
    </source>
</reference>
<keyword evidence="3" id="KW-1185">Reference proteome</keyword>
<name>A0ABW2Y4Y6_9BIFI</name>
<dbReference type="EMBL" id="JBHTHQ010000021">
    <property type="protein sequence ID" value="MFD0705312.1"/>
    <property type="molecule type" value="Genomic_DNA"/>
</dbReference>
<dbReference type="RefSeq" id="WP_377939003.1">
    <property type="nucleotide sequence ID" value="NZ_JBHTHQ010000021.1"/>
</dbReference>
<gene>
    <name evidence="2" type="ORF">ACFQY8_06090</name>
</gene>
<comment type="caution">
    <text evidence="2">The sequence shown here is derived from an EMBL/GenBank/DDBJ whole genome shotgun (WGS) entry which is preliminary data.</text>
</comment>
<dbReference type="Pfam" id="PF11457">
    <property type="entry name" value="DUF3021"/>
    <property type="match status" value="1"/>
</dbReference>
<keyword evidence="1" id="KW-1133">Transmembrane helix</keyword>
<keyword evidence="1" id="KW-0812">Transmembrane</keyword>
<sequence>MKKVLISSLRATMFGAIAGIFIGFWMCIIFNASAGNFTTLLPSGPTWTSHFSSVLVAFIMSAVLWMLMGVVFSLSSYWLFAENPWNLGITATTFIHFIITSICSILIAFATGWYSISWSNAINFMIIFTVIYLIIWGINMLIYRAKVRELNRRLNP</sequence>
<protein>
    <submittedName>
        <fullName evidence="2">DUF3021 domain-containing protein</fullName>
    </submittedName>
</protein>
<organism evidence="2 3">
    <name type="scientific">Alloscardovia venturai</name>
    <dbReference type="NCBI Taxonomy" id="1769421"/>
    <lineage>
        <taxon>Bacteria</taxon>
        <taxon>Bacillati</taxon>
        <taxon>Actinomycetota</taxon>
        <taxon>Actinomycetes</taxon>
        <taxon>Bifidobacteriales</taxon>
        <taxon>Bifidobacteriaceae</taxon>
        <taxon>Alloscardovia</taxon>
    </lineage>
</organism>
<evidence type="ECO:0000313" key="2">
    <source>
        <dbReference type="EMBL" id="MFD0705312.1"/>
    </source>
</evidence>
<dbReference type="Proteomes" id="UP001597036">
    <property type="component" value="Unassembled WGS sequence"/>
</dbReference>
<evidence type="ECO:0000313" key="3">
    <source>
        <dbReference type="Proteomes" id="UP001597036"/>
    </source>
</evidence>
<accession>A0ABW2Y4Y6</accession>
<evidence type="ECO:0000256" key="1">
    <source>
        <dbReference type="SAM" id="Phobius"/>
    </source>
</evidence>